<dbReference type="Gene3D" id="2.40.50.1020">
    <property type="entry name" value="LytTr DNA-binding domain"/>
    <property type="match status" value="1"/>
</dbReference>
<feature type="domain" description="HTH LytTR-type" evidence="4">
    <location>
        <begin position="136"/>
        <end position="237"/>
    </location>
</feature>
<dbReference type="PROSITE" id="PS50930">
    <property type="entry name" value="HTH_LYTTR"/>
    <property type="match status" value="1"/>
</dbReference>
<evidence type="ECO:0000256" key="1">
    <source>
        <dbReference type="ARBA" id="ARBA00023012"/>
    </source>
</evidence>
<name>A0A076LLG1_9GAMM</name>
<dbReference type="InterPro" id="IPR011006">
    <property type="entry name" value="CheY-like_superfamily"/>
</dbReference>
<feature type="domain" description="Response regulatory" evidence="3">
    <location>
        <begin position="3"/>
        <end position="116"/>
    </location>
</feature>
<dbReference type="GO" id="GO:0003677">
    <property type="term" value="F:DNA binding"/>
    <property type="evidence" value="ECO:0007669"/>
    <property type="project" value="InterPro"/>
</dbReference>
<proteinExistence type="predicted"/>
<keyword evidence="2" id="KW-0597">Phosphoprotein</keyword>
<dbReference type="HOGENOM" id="CLU_000445_14_1_6"/>
<dbReference type="GeneID" id="33938743"/>
<dbReference type="SMART" id="SM00448">
    <property type="entry name" value="REC"/>
    <property type="match status" value="1"/>
</dbReference>
<accession>A0A076LLG1</accession>
<dbReference type="InterPro" id="IPR001789">
    <property type="entry name" value="Sig_transdc_resp-reg_receiver"/>
</dbReference>
<dbReference type="SMART" id="SM00850">
    <property type="entry name" value="LytTR"/>
    <property type="match status" value="1"/>
</dbReference>
<dbReference type="CDD" id="cd17532">
    <property type="entry name" value="REC_LytTR_AlgR-like"/>
    <property type="match status" value="1"/>
</dbReference>
<dbReference type="FunFam" id="2.40.50.1020:FF:000001">
    <property type="entry name" value="Two-component response regulator yehT"/>
    <property type="match status" value="1"/>
</dbReference>
<dbReference type="EMBL" id="CP006664">
    <property type="protein sequence ID" value="AIJ07523.1"/>
    <property type="molecule type" value="Genomic_DNA"/>
</dbReference>
<dbReference type="InterPro" id="IPR046947">
    <property type="entry name" value="LytR-like"/>
</dbReference>
<gene>
    <name evidence="5" type="ORF">ETEE_1058</name>
</gene>
<dbReference type="KEGG" id="ete:ETEE_1058"/>
<keyword evidence="1" id="KW-0902">Two-component regulatory system</keyword>
<evidence type="ECO:0000313" key="5">
    <source>
        <dbReference type="EMBL" id="AIJ07523.1"/>
    </source>
</evidence>
<evidence type="ECO:0000313" key="6">
    <source>
        <dbReference type="Proteomes" id="UP000028681"/>
    </source>
</evidence>
<dbReference type="InterPro" id="IPR007492">
    <property type="entry name" value="LytTR_DNA-bd_dom"/>
</dbReference>
<protein>
    <submittedName>
        <fullName evidence="5">Two-component response-regulatory protein</fullName>
    </submittedName>
</protein>
<dbReference type="Pfam" id="PF00072">
    <property type="entry name" value="Response_reg"/>
    <property type="match status" value="1"/>
</dbReference>
<evidence type="ECO:0000259" key="4">
    <source>
        <dbReference type="PROSITE" id="PS50930"/>
    </source>
</evidence>
<sequence>MLTAIIVDDEQPARDELTTLLQRYPEITQVASCANALEAIPVIHRLRPDVLFLDIQMPRISGLELVNMLDPDSQPYIVFITAFDEYAIQAFEQHAFDYLLKPIDCARLQKTLDRLLRGCAVRQNLQPLQEPQLRHIPCHGLNRIFLLKLDEIEYLSSELSGIHVVGAQQSGYTQLTLKTLEEKTPFVRCHRQYMVNVDRLSEIQLLDNGAAEVLTHSGRRIPVSRRYLKNLKEHLGIA</sequence>
<dbReference type="RefSeq" id="WP_034164599.1">
    <property type="nucleotide sequence ID" value="NZ_CP006664.1"/>
</dbReference>
<reference evidence="5 6" key="1">
    <citation type="journal article" date="2012" name="PLoS ONE">
        <title>Edwardsiella comparative phylogenomics reveal the new intra/inter-species taxonomic relationships, virulence evolution and niche adaptation mechanisms.</title>
        <authorList>
            <person name="Yang M."/>
            <person name="Lv Y."/>
            <person name="Xiao J."/>
            <person name="Wu H."/>
            <person name="Zheng H."/>
            <person name="Liu Q."/>
            <person name="Zhang Y."/>
            <person name="Wang Q."/>
        </authorList>
    </citation>
    <scope>NUCLEOTIDE SEQUENCE [LARGE SCALE GENOMIC DNA]</scope>
    <source>
        <strain evidence="6">080813</strain>
    </source>
</reference>
<dbReference type="FunFam" id="3.40.50.2300:FF:000051">
    <property type="entry name" value="Two-component response regulator yehT"/>
    <property type="match status" value="1"/>
</dbReference>
<dbReference type="Pfam" id="PF04397">
    <property type="entry name" value="LytTR"/>
    <property type="match status" value="1"/>
</dbReference>
<dbReference type="Proteomes" id="UP000028681">
    <property type="component" value="Chromosome"/>
</dbReference>
<dbReference type="GO" id="GO:0000156">
    <property type="term" value="F:phosphorelay response regulator activity"/>
    <property type="evidence" value="ECO:0007669"/>
    <property type="project" value="InterPro"/>
</dbReference>
<dbReference type="NCBIfam" id="NF008677">
    <property type="entry name" value="PRK11697.1"/>
    <property type="match status" value="1"/>
</dbReference>
<dbReference type="PROSITE" id="PS50110">
    <property type="entry name" value="RESPONSE_REGULATORY"/>
    <property type="match status" value="1"/>
</dbReference>
<organism evidence="5 6">
    <name type="scientific">Edwardsiella anguillarum ET080813</name>
    <dbReference type="NCBI Taxonomy" id="667120"/>
    <lineage>
        <taxon>Bacteria</taxon>
        <taxon>Pseudomonadati</taxon>
        <taxon>Pseudomonadota</taxon>
        <taxon>Gammaproteobacteria</taxon>
        <taxon>Enterobacterales</taxon>
        <taxon>Hafniaceae</taxon>
        <taxon>Edwardsiella</taxon>
    </lineage>
</organism>
<dbReference type="Gene3D" id="3.40.50.2300">
    <property type="match status" value="1"/>
</dbReference>
<evidence type="ECO:0000259" key="3">
    <source>
        <dbReference type="PROSITE" id="PS50110"/>
    </source>
</evidence>
<evidence type="ECO:0000256" key="2">
    <source>
        <dbReference type="PROSITE-ProRule" id="PRU00169"/>
    </source>
</evidence>
<dbReference type="AlphaFoldDB" id="A0A076LLG1"/>
<feature type="modified residue" description="4-aspartylphosphate" evidence="2">
    <location>
        <position position="54"/>
    </location>
</feature>
<dbReference type="PANTHER" id="PTHR37299">
    <property type="entry name" value="TRANSCRIPTIONAL REGULATOR-RELATED"/>
    <property type="match status" value="1"/>
</dbReference>
<dbReference type="PANTHER" id="PTHR37299:SF1">
    <property type="entry name" value="STAGE 0 SPORULATION PROTEIN A HOMOLOG"/>
    <property type="match status" value="1"/>
</dbReference>
<dbReference type="SUPFAM" id="SSF52172">
    <property type="entry name" value="CheY-like"/>
    <property type="match status" value="1"/>
</dbReference>